<evidence type="ECO:0000313" key="9">
    <source>
        <dbReference type="EMBL" id="SCX32828.1"/>
    </source>
</evidence>
<dbReference type="AlphaFoldDB" id="A0A1R3TZ90"/>
<dbReference type="InterPro" id="IPR027417">
    <property type="entry name" value="P-loop_NTPase"/>
</dbReference>
<dbReference type="PROSITE" id="PS50893">
    <property type="entry name" value="ABC_TRANSPORTER_2"/>
    <property type="match status" value="1"/>
</dbReference>
<evidence type="ECO:0000256" key="7">
    <source>
        <dbReference type="ARBA" id="ARBA00023136"/>
    </source>
</evidence>
<dbReference type="Pfam" id="PF00005">
    <property type="entry name" value="ABC_tran"/>
    <property type="match status" value="1"/>
</dbReference>
<evidence type="ECO:0000256" key="1">
    <source>
        <dbReference type="ARBA" id="ARBA00005417"/>
    </source>
</evidence>
<dbReference type="GO" id="GO:0016887">
    <property type="term" value="F:ATP hydrolysis activity"/>
    <property type="evidence" value="ECO:0007669"/>
    <property type="project" value="InterPro"/>
</dbReference>
<proteinExistence type="inferred from homology"/>
<evidence type="ECO:0000256" key="2">
    <source>
        <dbReference type="ARBA" id="ARBA00022448"/>
    </source>
</evidence>
<dbReference type="InterPro" id="IPR003439">
    <property type="entry name" value="ABC_transporter-like_ATP-bd"/>
</dbReference>
<sequence length="234" mass="25987">MNNLVDIQKLHRSFGGPAVLDGIDLTMAPGEFVALLGRSGSGKSTLLRVLAGLDTAPAQKLELPARRSVVFQEPRLLPWKSVIDNVALGVRRPEARSLATQALADVGLSHRINAWPLTLSGGEAQRSALARALVREPELLLLDEPFAALDALTRLRMHDLVFELWRKHHPAVLLVTHDVWEAVALADRILVLDQGRFIKEIRVDIDHPRRRDDPRTSRIEAELLKELGVEPLHA</sequence>
<keyword evidence="7" id="KW-0472">Membrane</keyword>
<dbReference type="GO" id="GO:0005524">
    <property type="term" value="F:ATP binding"/>
    <property type="evidence" value="ECO:0007669"/>
    <property type="project" value="UniProtKB-KW"/>
</dbReference>
<comment type="similarity">
    <text evidence="1">Belongs to the ABC transporter superfamily.</text>
</comment>
<evidence type="ECO:0000313" key="10">
    <source>
        <dbReference type="Proteomes" id="UP000187891"/>
    </source>
</evidence>
<dbReference type="PANTHER" id="PTHR42788:SF17">
    <property type="entry name" value="ALIPHATIC SULFONATES IMPORT ATP-BINDING PROTEIN SSUB"/>
    <property type="match status" value="1"/>
</dbReference>
<dbReference type="RefSeq" id="WP_077107008.1">
    <property type="nucleotide sequence ID" value="NZ_FMUE01000011.1"/>
</dbReference>
<keyword evidence="9" id="KW-0378">Hydrolase</keyword>
<keyword evidence="5 9" id="KW-0067">ATP-binding</keyword>
<keyword evidence="3" id="KW-1003">Cell membrane</keyword>
<dbReference type="STRING" id="1907666.DSM25559_4008"/>
<keyword evidence="2" id="KW-0813">Transport</keyword>
<dbReference type="Gene3D" id="3.40.50.300">
    <property type="entry name" value="P-loop containing nucleotide triphosphate hydrolases"/>
    <property type="match status" value="1"/>
</dbReference>
<dbReference type="EC" id="3.6.3.-" evidence="9"/>
<dbReference type="SMART" id="SM00382">
    <property type="entry name" value="AAA"/>
    <property type="match status" value="1"/>
</dbReference>
<dbReference type="PANTHER" id="PTHR42788">
    <property type="entry name" value="TAURINE IMPORT ATP-BINDING PROTEIN-RELATED"/>
    <property type="match status" value="1"/>
</dbReference>
<organism evidence="9 10">
    <name type="scientific">Agrobacterium rosae</name>
    <dbReference type="NCBI Taxonomy" id="1972867"/>
    <lineage>
        <taxon>Bacteria</taxon>
        <taxon>Pseudomonadati</taxon>
        <taxon>Pseudomonadota</taxon>
        <taxon>Alphaproteobacteria</taxon>
        <taxon>Hyphomicrobiales</taxon>
        <taxon>Rhizobiaceae</taxon>
        <taxon>Rhizobium/Agrobacterium group</taxon>
        <taxon>Agrobacterium</taxon>
    </lineage>
</organism>
<protein>
    <submittedName>
        <fullName evidence="9">Aliphatic sulfonates import ATP-binding protein SsuB</fullName>
        <ecNumber evidence="9">3.6.3.-</ecNumber>
    </submittedName>
</protein>
<evidence type="ECO:0000256" key="4">
    <source>
        <dbReference type="ARBA" id="ARBA00022741"/>
    </source>
</evidence>
<dbReference type="EMBL" id="FMUE01000011">
    <property type="protein sequence ID" value="SCX32828.1"/>
    <property type="molecule type" value="Genomic_DNA"/>
</dbReference>
<reference evidence="10" key="1">
    <citation type="submission" date="2016-10" db="EMBL/GenBank/DDBJ databases">
        <authorList>
            <person name="Wibberg D."/>
        </authorList>
    </citation>
    <scope>NUCLEOTIDE SEQUENCE [LARGE SCALE GENOMIC DNA]</scope>
</reference>
<evidence type="ECO:0000256" key="3">
    <source>
        <dbReference type="ARBA" id="ARBA00022475"/>
    </source>
</evidence>
<keyword evidence="6" id="KW-1278">Translocase</keyword>
<evidence type="ECO:0000259" key="8">
    <source>
        <dbReference type="PROSITE" id="PS50893"/>
    </source>
</evidence>
<dbReference type="InterPro" id="IPR050166">
    <property type="entry name" value="ABC_transporter_ATP-bind"/>
</dbReference>
<keyword evidence="4" id="KW-0547">Nucleotide-binding</keyword>
<name>A0A1R3TZ90_9HYPH</name>
<feature type="domain" description="ABC transporter" evidence="8">
    <location>
        <begin position="5"/>
        <end position="219"/>
    </location>
</feature>
<dbReference type="InterPro" id="IPR003593">
    <property type="entry name" value="AAA+_ATPase"/>
</dbReference>
<gene>
    <name evidence="9" type="primary">ssuB_3</name>
    <name evidence="9" type="ORF">DSM25559_4008</name>
</gene>
<evidence type="ECO:0000256" key="5">
    <source>
        <dbReference type="ARBA" id="ARBA00022840"/>
    </source>
</evidence>
<accession>A0A1R3TZ90</accession>
<evidence type="ECO:0000256" key="6">
    <source>
        <dbReference type="ARBA" id="ARBA00022967"/>
    </source>
</evidence>
<dbReference type="Proteomes" id="UP000187891">
    <property type="component" value="Unassembled WGS sequence"/>
</dbReference>
<dbReference type="SUPFAM" id="SSF52540">
    <property type="entry name" value="P-loop containing nucleoside triphosphate hydrolases"/>
    <property type="match status" value="1"/>
</dbReference>